<dbReference type="STRING" id="64702.SAMN05443377_1316"/>
<reference evidence="2" key="1">
    <citation type="submission" date="2016-10" db="EMBL/GenBank/DDBJ databases">
        <authorList>
            <person name="Varghese N."/>
            <person name="Submissions S."/>
        </authorList>
    </citation>
    <scope>NUCLEOTIDE SEQUENCE [LARGE SCALE GENOMIC DNA]</scope>
    <source>
        <strain evidence="2">DSM 16859</strain>
    </source>
</reference>
<proteinExistence type="predicted"/>
<dbReference type="PROSITE" id="PS51318">
    <property type="entry name" value="TAT"/>
    <property type="match status" value="1"/>
</dbReference>
<dbReference type="InterPro" id="IPR006311">
    <property type="entry name" value="TAT_signal"/>
</dbReference>
<dbReference type="RefSeq" id="WP_091971201.1">
    <property type="nucleotide sequence ID" value="NZ_FOGZ01000031.1"/>
</dbReference>
<dbReference type="AlphaFoldDB" id="A0A1H9TYQ0"/>
<name>A0A1H9TYQ0_9ACTN</name>
<gene>
    <name evidence="1" type="ORF">SAMN05443377_1316</name>
</gene>
<sequence>MSTNENETLHEAGEKSYGVNRRTIIRGAAWSVPVVAAMSIAPLAAASGISDATVLAGGGSAINFTDPTGTQVIVNGTLTGQINIVNVTGTWETGELTGSYRISGAVAQSSVHITWPDGSEANLGTTYTDAYGRVWTVIRRDPTRVDLQGPSVKFDHPSSSYQSIPLPELKLVGNYTGGPEPTADNPVVVSVYVTVPSKGANGTANSSSTFPSEE</sequence>
<organism evidence="1 2">
    <name type="scientific">Propionibacterium cyclohexanicum</name>
    <dbReference type="NCBI Taxonomy" id="64702"/>
    <lineage>
        <taxon>Bacteria</taxon>
        <taxon>Bacillati</taxon>
        <taxon>Actinomycetota</taxon>
        <taxon>Actinomycetes</taxon>
        <taxon>Propionibacteriales</taxon>
        <taxon>Propionibacteriaceae</taxon>
        <taxon>Propionibacterium</taxon>
    </lineage>
</organism>
<protein>
    <submittedName>
        <fullName evidence="1">Uncharacterized protein</fullName>
    </submittedName>
</protein>
<accession>A0A1H9TYQ0</accession>
<dbReference type="OrthoDB" id="5072350at2"/>
<dbReference type="Proteomes" id="UP000198815">
    <property type="component" value="Unassembled WGS sequence"/>
</dbReference>
<keyword evidence="2" id="KW-1185">Reference proteome</keyword>
<dbReference type="EMBL" id="FOGZ01000031">
    <property type="protein sequence ID" value="SES01873.1"/>
    <property type="molecule type" value="Genomic_DNA"/>
</dbReference>
<evidence type="ECO:0000313" key="1">
    <source>
        <dbReference type="EMBL" id="SES01873.1"/>
    </source>
</evidence>
<evidence type="ECO:0000313" key="2">
    <source>
        <dbReference type="Proteomes" id="UP000198815"/>
    </source>
</evidence>